<evidence type="ECO:0000313" key="3">
    <source>
        <dbReference type="Proteomes" id="UP000008021"/>
    </source>
</evidence>
<reference evidence="2" key="1">
    <citation type="submission" date="2015-04" db="UniProtKB">
        <authorList>
            <consortium name="EnsemblPlants"/>
        </authorList>
    </citation>
    <scope>IDENTIFICATION</scope>
</reference>
<proteinExistence type="predicted"/>
<dbReference type="AlphaFoldDB" id="A0A0E0EFQ6"/>
<accession>A0A0E0EFQ6</accession>
<keyword evidence="3" id="KW-1185">Reference proteome</keyword>
<reference evidence="2" key="2">
    <citation type="submission" date="2018-05" db="EMBL/GenBank/DDBJ databases">
        <title>OmerRS3 (Oryza meridionalis Reference Sequence Version 3).</title>
        <authorList>
            <person name="Zhang J."/>
            <person name="Kudrna D."/>
            <person name="Lee S."/>
            <person name="Talag J."/>
            <person name="Welchert J."/>
            <person name="Wing R.A."/>
        </authorList>
    </citation>
    <scope>NUCLEOTIDE SEQUENCE [LARGE SCALE GENOMIC DNA]</scope>
    <source>
        <strain evidence="2">cv. OR44</strain>
    </source>
</reference>
<organism evidence="2">
    <name type="scientific">Oryza meridionalis</name>
    <dbReference type="NCBI Taxonomy" id="40149"/>
    <lineage>
        <taxon>Eukaryota</taxon>
        <taxon>Viridiplantae</taxon>
        <taxon>Streptophyta</taxon>
        <taxon>Embryophyta</taxon>
        <taxon>Tracheophyta</taxon>
        <taxon>Spermatophyta</taxon>
        <taxon>Magnoliopsida</taxon>
        <taxon>Liliopsida</taxon>
        <taxon>Poales</taxon>
        <taxon>Poaceae</taxon>
        <taxon>BOP clade</taxon>
        <taxon>Oryzoideae</taxon>
        <taxon>Oryzeae</taxon>
        <taxon>Oryzinae</taxon>
        <taxon>Oryza</taxon>
    </lineage>
</organism>
<dbReference type="HOGENOM" id="CLU_1698314_0_0_1"/>
<dbReference type="Proteomes" id="UP000008021">
    <property type="component" value="Chromosome 7"/>
</dbReference>
<protein>
    <submittedName>
        <fullName evidence="2">Uncharacterized protein</fullName>
    </submittedName>
</protein>
<sequence>MPPMAASSHRCLDVPPSTAPVHGRSRRICHTARQEDFLQRRPLSSPPRIYRRRRWRRLKRGSSAMLIRAAAGWGAKTTIALGLIRSPLFVGSVVMRCLAEQLRLPWTRSTKTGWAWGLGAEEEKASSGTSSVGIKHTGGGWHERGLCWDRIQNLLKKHIMGGVRTRWKT</sequence>
<name>A0A0E0EFQ6_9ORYZ</name>
<evidence type="ECO:0000313" key="2">
    <source>
        <dbReference type="EnsemblPlants" id="OMERI07G21820.3"/>
    </source>
</evidence>
<dbReference type="Gramene" id="OMERI07G21820.3">
    <property type="protein sequence ID" value="OMERI07G21820.3"/>
    <property type="gene ID" value="OMERI07G21820"/>
</dbReference>
<evidence type="ECO:0000256" key="1">
    <source>
        <dbReference type="SAM" id="MobiDB-lite"/>
    </source>
</evidence>
<dbReference type="EnsemblPlants" id="OMERI07G21820.3">
    <property type="protein sequence ID" value="OMERI07G21820.3"/>
    <property type="gene ID" value="OMERI07G21820"/>
</dbReference>
<feature type="region of interest" description="Disordered" evidence="1">
    <location>
        <begin position="1"/>
        <end position="24"/>
    </location>
</feature>